<name>A0ABQ3D586_9ACTN</name>
<dbReference type="Pfam" id="PF17920">
    <property type="entry name" value="TetR_C_16"/>
    <property type="match status" value="1"/>
</dbReference>
<keyword evidence="3" id="KW-1185">Reference proteome</keyword>
<protein>
    <recommendedName>
        <fullName evidence="1">Tetracyclin repressor-like C-terminal domain-containing protein</fullName>
    </recommendedName>
</protein>
<dbReference type="EMBL" id="BMVN01000037">
    <property type="protein sequence ID" value="GHA56584.1"/>
    <property type="molecule type" value="Genomic_DNA"/>
</dbReference>
<gene>
    <name evidence="2" type="ORF">GCM10010345_71360</name>
</gene>
<comment type="caution">
    <text evidence="2">The sequence shown here is derived from an EMBL/GenBank/DDBJ whole genome shotgun (WGS) entry which is preliminary data.</text>
</comment>
<dbReference type="Proteomes" id="UP000653644">
    <property type="component" value="Unassembled WGS sequence"/>
</dbReference>
<dbReference type="SUPFAM" id="SSF48498">
    <property type="entry name" value="Tetracyclin repressor-like, C-terminal domain"/>
    <property type="match status" value="1"/>
</dbReference>
<dbReference type="Gene3D" id="1.10.357.10">
    <property type="entry name" value="Tetracycline Repressor, domain 2"/>
    <property type="match status" value="1"/>
</dbReference>
<accession>A0ABQ3D586</accession>
<proteinExistence type="predicted"/>
<sequence length="146" mass="15783">MSAMMVNRSFGSKENLFAEVVNASFAPRTVVPDDLTRLSRGIARALVDRTRLGSDELSPFLLTLRSVSDPRSAELARQGIERHGERHLAGLLGGEQARERSALALSVILGMWLMRSVIGDTALLEADLDGLARHLEGMLAGLLTSS</sequence>
<reference evidence="3" key="1">
    <citation type="journal article" date="2019" name="Int. J. Syst. Evol. Microbiol.">
        <title>The Global Catalogue of Microorganisms (GCM) 10K type strain sequencing project: providing services to taxonomists for standard genome sequencing and annotation.</title>
        <authorList>
            <consortium name="The Broad Institute Genomics Platform"/>
            <consortium name="The Broad Institute Genome Sequencing Center for Infectious Disease"/>
            <person name="Wu L."/>
            <person name="Ma J."/>
        </authorList>
    </citation>
    <scope>NUCLEOTIDE SEQUENCE [LARGE SCALE GENOMIC DNA]</scope>
    <source>
        <strain evidence="3">JCM 4733</strain>
    </source>
</reference>
<organism evidence="2 3">
    <name type="scientific">Streptomyces canarius</name>
    <dbReference type="NCBI Taxonomy" id="285453"/>
    <lineage>
        <taxon>Bacteria</taxon>
        <taxon>Bacillati</taxon>
        <taxon>Actinomycetota</taxon>
        <taxon>Actinomycetes</taxon>
        <taxon>Kitasatosporales</taxon>
        <taxon>Streptomycetaceae</taxon>
        <taxon>Streptomyces</taxon>
    </lineage>
</organism>
<dbReference type="InterPro" id="IPR041678">
    <property type="entry name" value="TetR_C_16"/>
</dbReference>
<evidence type="ECO:0000259" key="1">
    <source>
        <dbReference type="Pfam" id="PF17920"/>
    </source>
</evidence>
<feature type="domain" description="Tetracyclin repressor-like C-terminal" evidence="1">
    <location>
        <begin position="39"/>
        <end position="142"/>
    </location>
</feature>
<evidence type="ECO:0000313" key="3">
    <source>
        <dbReference type="Proteomes" id="UP000653644"/>
    </source>
</evidence>
<evidence type="ECO:0000313" key="2">
    <source>
        <dbReference type="EMBL" id="GHA56584.1"/>
    </source>
</evidence>
<dbReference type="InterPro" id="IPR036271">
    <property type="entry name" value="Tet_transcr_reg_TetR-rel_C_sf"/>
</dbReference>